<reference evidence="1" key="1">
    <citation type="journal article" date="2021" name="Environ. Microbiol.">
        <title>Gene family expansions and transcriptome signatures uncover fungal adaptations to wood decay.</title>
        <authorList>
            <person name="Hage H."/>
            <person name="Miyauchi S."/>
            <person name="Viragh M."/>
            <person name="Drula E."/>
            <person name="Min B."/>
            <person name="Chaduli D."/>
            <person name="Navarro D."/>
            <person name="Favel A."/>
            <person name="Norest M."/>
            <person name="Lesage-Meessen L."/>
            <person name="Balint B."/>
            <person name="Merenyi Z."/>
            <person name="de Eugenio L."/>
            <person name="Morin E."/>
            <person name="Martinez A.T."/>
            <person name="Baldrian P."/>
            <person name="Stursova M."/>
            <person name="Martinez M.J."/>
            <person name="Novotny C."/>
            <person name="Magnuson J.K."/>
            <person name="Spatafora J.W."/>
            <person name="Maurice S."/>
            <person name="Pangilinan J."/>
            <person name="Andreopoulos W."/>
            <person name="LaButti K."/>
            <person name="Hundley H."/>
            <person name="Na H."/>
            <person name="Kuo A."/>
            <person name="Barry K."/>
            <person name="Lipzen A."/>
            <person name="Henrissat B."/>
            <person name="Riley R."/>
            <person name="Ahrendt S."/>
            <person name="Nagy L.G."/>
            <person name="Grigoriev I.V."/>
            <person name="Martin F."/>
            <person name="Rosso M.N."/>
        </authorList>
    </citation>
    <scope>NUCLEOTIDE SEQUENCE</scope>
    <source>
        <strain evidence="1">CBS 384.51</strain>
    </source>
</reference>
<protein>
    <submittedName>
        <fullName evidence="1">Uncharacterized protein</fullName>
    </submittedName>
</protein>
<keyword evidence="2" id="KW-1185">Reference proteome</keyword>
<proteinExistence type="predicted"/>
<comment type="caution">
    <text evidence="1">The sequence shown here is derived from an EMBL/GenBank/DDBJ whole genome shotgun (WGS) entry which is preliminary data.</text>
</comment>
<evidence type="ECO:0000313" key="1">
    <source>
        <dbReference type="EMBL" id="KAI0088032.1"/>
    </source>
</evidence>
<dbReference type="EMBL" id="MU274915">
    <property type="protein sequence ID" value="KAI0088032.1"/>
    <property type="molecule type" value="Genomic_DNA"/>
</dbReference>
<organism evidence="1 2">
    <name type="scientific">Irpex rosettiformis</name>
    <dbReference type="NCBI Taxonomy" id="378272"/>
    <lineage>
        <taxon>Eukaryota</taxon>
        <taxon>Fungi</taxon>
        <taxon>Dikarya</taxon>
        <taxon>Basidiomycota</taxon>
        <taxon>Agaricomycotina</taxon>
        <taxon>Agaricomycetes</taxon>
        <taxon>Polyporales</taxon>
        <taxon>Irpicaceae</taxon>
        <taxon>Irpex</taxon>
    </lineage>
</organism>
<name>A0ACB8U130_9APHY</name>
<accession>A0ACB8U130</accession>
<dbReference type="Proteomes" id="UP001055072">
    <property type="component" value="Unassembled WGS sequence"/>
</dbReference>
<sequence>MKLQVEEDRAKRAVRISSADKKAKESAVIVRSLIVGPHGILPPNAKSTKPISKPKIEKVKSQLLNPKTANRVIAQLRALPSYAESLPDKESGEAVEHTTLATSPPIHAVCLPLTDTEADEKHFSKLKESASNADLGSIVSVYNSSLTGLHSVFSQIDAVSLLTAPNLGLGEPGDGYGILSGAVPTAKTIIDGIQQITPQLMSLGYATGKSILPDHTGVHPPTDRISVFTYWWGFELTLPPPSMVYLSNAPSIAHNLINMLTALSAVNNGVREILPFVRYISQYVDTEFNMIKAQDQGKGVVCAATWLVPVALVPRPWDFVPASTVTIQPAPVDHDDPSYEATNSTDLDTTSPPQSPPTPSSRLASSPTLLPPLELHSTGFGESEKPDTTPPVDETPVEVDGDRIMDMDISASTNSVPAVTVVPPTPTASGLSRASGETTATEKS</sequence>
<gene>
    <name evidence="1" type="ORF">BDY19DRAFT_891932</name>
</gene>
<evidence type="ECO:0000313" key="2">
    <source>
        <dbReference type="Proteomes" id="UP001055072"/>
    </source>
</evidence>